<organism evidence="1 2">
    <name type="scientific">Panagrolaimus sp. ES5</name>
    <dbReference type="NCBI Taxonomy" id="591445"/>
    <lineage>
        <taxon>Eukaryota</taxon>
        <taxon>Metazoa</taxon>
        <taxon>Ecdysozoa</taxon>
        <taxon>Nematoda</taxon>
        <taxon>Chromadorea</taxon>
        <taxon>Rhabditida</taxon>
        <taxon>Tylenchina</taxon>
        <taxon>Panagrolaimomorpha</taxon>
        <taxon>Panagrolaimoidea</taxon>
        <taxon>Panagrolaimidae</taxon>
        <taxon>Panagrolaimus</taxon>
    </lineage>
</organism>
<reference evidence="2" key="1">
    <citation type="submission" date="2022-11" db="UniProtKB">
        <authorList>
            <consortium name="WormBaseParasite"/>
        </authorList>
    </citation>
    <scope>IDENTIFICATION</scope>
</reference>
<protein>
    <submittedName>
        <fullName evidence="2">Bardet-Biedl syndrome 7 protein</fullName>
    </submittedName>
</protein>
<accession>A0AC34GR04</accession>
<proteinExistence type="predicted"/>
<sequence>MRSYPIKPLALHERVHEFDASRPLNTLTVTGKFTIGEAHEWLTFCVSQVPERPPIGEQVTFMLKSTENGGTILHANYREDNAIYKSDSVSTIVIMRDVVSRITTARKIRVHMSLDINNESIEHTLKLIHPKMEYFASLIRQAELAKGLRELQSSFEDISFLAPDLMATLRKHDELVNEVSTKRTQFDRVLGVITDLYVDSFKLQGINPKHKTNDLLQMLSTEYSLERVVEFFKTKP</sequence>
<name>A0AC34GR04_9BILA</name>
<dbReference type="WBParaSite" id="ES5_v2.g7081.t1">
    <property type="protein sequence ID" value="ES5_v2.g7081.t1"/>
    <property type="gene ID" value="ES5_v2.g7081"/>
</dbReference>
<evidence type="ECO:0000313" key="2">
    <source>
        <dbReference type="WBParaSite" id="ES5_v2.g7081.t1"/>
    </source>
</evidence>
<dbReference type="Proteomes" id="UP000887579">
    <property type="component" value="Unplaced"/>
</dbReference>
<evidence type="ECO:0000313" key="1">
    <source>
        <dbReference type="Proteomes" id="UP000887579"/>
    </source>
</evidence>